<protein>
    <submittedName>
        <fullName evidence="2">YgjV family protein</fullName>
    </submittedName>
</protein>
<reference evidence="2" key="1">
    <citation type="submission" date="2022-07" db="EMBL/GenBank/DDBJ databases">
        <title>Complete genome of Vibrio japonicus strain JCM 31412T and phylogenomic assessment of the Nereis clade of the genus Vibrio.</title>
        <authorList>
            <person name="Shlafstein M.D."/>
            <person name="Emsley S.A."/>
            <person name="Ushijima B."/>
            <person name="Videau P."/>
            <person name="Saw J.H."/>
        </authorList>
    </citation>
    <scope>NUCLEOTIDE SEQUENCE</scope>
    <source>
        <strain evidence="2">JCM 31412</strain>
    </source>
</reference>
<evidence type="ECO:0000313" key="3">
    <source>
        <dbReference type="Proteomes" id="UP001058602"/>
    </source>
</evidence>
<proteinExistence type="predicted"/>
<dbReference type="Pfam" id="PF10688">
    <property type="entry name" value="Imp-YgjV"/>
    <property type="match status" value="1"/>
</dbReference>
<keyword evidence="1" id="KW-0812">Transmembrane</keyword>
<organism evidence="2 3">
    <name type="scientific">Vibrio japonicus</name>
    <dbReference type="NCBI Taxonomy" id="1824638"/>
    <lineage>
        <taxon>Bacteria</taxon>
        <taxon>Pseudomonadati</taxon>
        <taxon>Pseudomonadota</taxon>
        <taxon>Gammaproteobacteria</taxon>
        <taxon>Vibrionales</taxon>
        <taxon>Vibrionaceae</taxon>
        <taxon>Vibrio</taxon>
    </lineage>
</organism>
<dbReference type="InterPro" id="IPR019629">
    <property type="entry name" value="Uncharacterised_HI1736/YgjV"/>
</dbReference>
<dbReference type="EMBL" id="CP102097">
    <property type="protein sequence ID" value="UUM32392.1"/>
    <property type="molecule type" value="Genomic_DNA"/>
</dbReference>
<keyword evidence="3" id="KW-1185">Reference proteome</keyword>
<dbReference type="RefSeq" id="WP_257086057.1">
    <property type="nucleotide sequence ID" value="NZ_CP102097.1"/>
</dbReference>
<keyword evidence="1" id="KW-1133">Transmembrane helix</keyword>
<feature type="transmembrane region" description="Helical" evidence="1">
    <location>
        <begin position="29"/>
        <end position="57"/>
    </location>
</feature>
<keyword evidence="1" id="KW-0472">Membrane</keyword>
<gene>
    <name evidence="2" type="ORF">NP165_19115</name>
</gene>
<evidence type="ECO:0000313" key="2">
    <source>
        <dbReference type="EMBL" id="UUM32392.1"/>
    </source>
</evidence>
<evidence type="ECO:0000256" key="1">
    <source>
        <dbReference type="SAM" id="Phobius"/>
    </source>
</evidence>
<dbReference type="Proteomes" id="UP001058602">
    <property type="component" value="Chromosome 2"/>
</dbReference>
<name>A0ABY5LNN5_9VIBR</name>
<accession>A0ABY5LNN5</accession>
<feature type="transmembrane region" description="Helical" evidence="1">
    <location>
        <begin position="93"/>
        <end position="109"/>
    </location>
</feature>
<sequence length="171" mass="18611">MDTVFGVSGILLSIYGCITKSDVKFRILLGMACICLGIQLGLSLHFVGTIGYVITGLRLFSSIFLGKSLIAFLVFSLTQFGLSYYAFSSPIDILLMFSGVIGCYGAFFLSQEKLRMANVVVGVLQIAFNLLSNNLEGVIMESIVIISCLIGAYNIRRFHAAENKLNDIKLG</sequence>